<dbReference type="Proteomes" id="UP000055014">
    <property type="component" value="Unassembled WGS sequence"/>
</dbReference>
<evidence type="ECO:0000313" key="2">
    <source>
        <dbReference type="EMBL" id="KUK90406.1"/>
    </source>
</evidence>
<protein>
    <submittedName>
        <fullName evidence="2">Uncharacterized protein</fullName>
    </submittedName>
</protein>
<gene>
    <name evidence="2" type="ORF">XE02_0566</name>
</gene>
<sequence length="31" mass="3774">MTQAENEKNLEEIKKEVDERKRPEENEIQES</sequence>
<proteinExistence type="predicted"/>
<feature type="non-terminal residue" evidence="2">
    <location>
        <position position="31"/>
    </location>
</feature>
<reference evidence="3" key="1">
    <citation type="journal article" date="2015" name="MBio">
        <title>Genome-Resolved Metagenomic Analysis Reveals Roles for Candidate Phyla and Other Microbial Community Members in Biogeochemical Transformations in Oil Reservoirs.</title>
        <authorList>
            <person name="Hu P."/>
            <person name="Tom L."/>
            <person name="Singh A."/>
            <person name="Thomas B.C."/>
            <person name="Baker B.J."/>
            <person name="Piceno Y.M."/>
            <person name="Andersen G.L."/>
            <person name="Banfield J.F."/>
        </authorList>
    </citation>
    <scope>NUCLEOTIDE SEQUENCE [LARGE SCALE GENOMIC DNA]</scope>
</reference>
<dbReference type="EMBL" id="LGGW01000036">
    <property type="protein sequence ID" value="KUK90406.1"/>
    <property type="molecule type" value="Genomic_DNA"/>
</dbReference>
<comment type="caution">
    <text evidence="2">The sequence shown here is derived from an EMBL/GenBank/DDBJ whole genome shotgun (WGS) entry which is preliminary data.</text>
</comment>
<organism evidence="2 3">
    <name type="scientific">Mesotoga infera</name>
    <dbReference type="NCBI Taxonomy" id="1236046"/>
    <lineage>
        <taxon>Bacteria</taxon>
        <taxon>Thermotogati</taxon>
        <taxon>Thermotogota</taxon>
        <taxon>Thermotogae</taxon>
        <taxon>Kosmotogales</taxon>
        <taxon>Kosmotogaceae</taxon>
        <taxon>Mesotoga</taxon>
    </lineage>
</organism>
<feature type="compositionally biased region" description="Basic and acidic residues" evidence="1">
    <location>
        <begin position="1"/>
        <end position="25"/>
    </location>
</feature>
<accession>A0A101I7V2</accession>
<evidence type="ECO:0000256" key="1">
    <source>
        <dbReference type="SAM" id="MobiDB-lite"/>
    </source>
</evidence>
<name>A0A101I7V2_9BACT</name>
<feature type="region of interest" description="Disordered" evidence="1">
    <location>
        <begin position="1"/>
        <end position="31"/>
    </location>
</feature>
<dbReference type="AlphaFoldDB" id="A0A101I7V2"/>
<evidence type="ECO:0000313" key="3">
    <source>
        <dbReference type="Proteomes" id="UP000055014"/>
    </source>
</evidence>